<feature type="compositionally biased region" description="Low complexity" evidence="1">
    <location>
        <begin position="40"/>
        <end position="49"/>
    </location>
</feature>
<dbReference type="EMBL" id="JACMRX010000003">
    <property type="protein sequence ID" value="KAF7992547.1"/>
    <property type="molecule type" value="Genomic_DNA"/>
</dbReference>
<gene>
    <name evidence="2" type="ORF">HCN44_004891</name>
</gene>
<keyword evidence="3" id="KW-1185">Reference proteome</keyword>
<feature type="compositionally biased region" description="Basic and acidic residues" evidence="1">
    <location>
        <begin position="67"/>
        <end position="76"/>
    </location>
</feature>
<name>A0A834XU48_APHGI</name>
<feature type="compositionally biased region" description="Basic and acidic residues" evidence="1">
    <location>
        <begin position="1"/>
        <end position="10"/>
    </location>
</feature>
<reference evidence="2 3" key="1">
    <citation type="submission" date="2020-08" db="EMBL/GenBank/DDBJ databases">
        <title>Aphidius gifuensis genome sequencing and assembly.</title>
        <authorList>
            <person name="Du Z."/>
        </authorList>
    </citation>
    <scope>NUCLEOTIDE SEQUENCE [LARGE SCALE GENOMIC DNA]</scope>
    <source>
        <strain evidence="2">YNYX2018</strain>
        <tissue evidence="2">Adults</tissue>
    </source>
</reference>
<comment type="caution">
    <text evidence="2">The sequence shown here is derived from an EMBL/GenBank/DDBJ whole genome shotgun (WGS) entry which is preliminary data.</text>
</comment>
<accession>A0A834XU48</accession>
<feature type="region of interest" description="Disordered" evidence="1">
    <location>
        <begin position="1"/>
        <end position="132"/>
    </location>
</feature>
<dbReference type="Proteomes" id="UP000639338">
    <property type="component" value="Unassembled WGS sequence"/>
</dbReference>
<proteinExistence type="predicted"/>
<protein>
    <submittedName>
        <fullName evidence="2">Uncharacterized protein</fullName>
    </submittedName>
</protein>
<organism evidence="2 3">
    <name type="scientific">Aphidius gifuensis</name>
    <name type="common">Parasitoid wasp</name>
    <dbReference type="NCBI Taxonomy" id="684658"/>
    <lineage>
        <taxon>Eukaryota</taxon>
        <taxon>Metazoa</taxon>
        <taxon>Ecdysozoa</taxon>
        <taxon>Arthropoda</taxon>
        <taxon>Hexapoda</taxon>
        <taxon>Insecta</taxon>
        <taxon>Pterygota</taxon>
        <taxon>Neoptera</taxon>
        <taxon>Endopterygota</taxon>
        <taxon>Hymenoptera</taxon>
        <taxon>Apocrita</taxon>
        <taxon>Ichneumonoidea</taxon>
        <taxon>Braconidae</taxon>
        <taxon>Aphidiinae</taxon>
        <taxon>Aphidius</taxon>
    </lineage>
</organism>
<evidence type="ECO:0000313" key="3">
    <source>
        <dbReference type="Proteomes" id="UP000639338"/>
    </source>
</evidence>
<dbReference type="AlphaFoldDB" id="A0A834XU48"/>
<evidence type="ECO:0000313" key="2">
    <source>
        <dbReference type="EMBL" id="KAF7992547.1"/>
    </source>
</evidence>
<feature type="compositionally biased region" description="Basic and acidic residues" evidence="1">
    <location>
        <begin position="86"/>
        <end position="100"/>
    </location>
</feature>
<sequence>MSPFMDKDNGDGINGNDDNHELQIQDGPQQVQRQQKKLVNNINNNNKNNNNHEDLIEQYEPEQIQDVQDHQQDEPQRQAVGQQRPKQHDRAGARPREHPGQRQANWIDEMLPGEDNEDQLYGPANEGEMNGL</sequence>
<evidence type="ECO:0000256" key="1">
    <source>
        <dbReference type="SAM" id="MobiDB-lite"/>
    </source>
</evidence>